<feature type="compositionally biased region" description="Low complexity" evidence="20">
    <location>
        <begin position="1169"/>
        <end position="1181"/>
    </location>
</feature>
<dbReference type="Ensembl" id="ENSPKIT00000039766.1">
    <property type="protein sequence ID" value="ENSPKIP00000015304.1"/>
    <property type="gene ID" value="ENSPKIG00000002065.1"/>
</dbReference>
<dbReference type="GO" id="GO:0070971">
    <property type="term" value="C:endoplasmic reticulum exit site"/>
    <property type="evidence" value="ECO:0007669"/>
    <property type="project" value="TreeGrafter"/>
</dbReference>
<feature type="compositionally biased region" description="Basic and acidic residues" evidence="20">
    <location>
        <begin position="515"/>
        <end position="524"/>
    </location>
</feature>
<feature type="compositionally biased region" description="Basic and acidic residues" evidence="20">
    <location>
        <begin position="457"/>
        <end position="466"/>
    </location>
</feature>
<reference evidence="23" key="1">
    <citation type="submission" date="2025-08" db="UniProtKB">
        <authorList>
            <consortium name="Ensembl"/>
        </authorList>
    </citation>
    <scope>IDENTIFICATION</scope>
</reference>
<sequence length="1976" mass="220555">MLDQQRALDRRASMALSGFPGYLQLLLLCATATSAAVDRRFSDFKRCADDECSMLLCRGKAAQDFTGPDCRFLPFKKGETVYVYYKLAGKRSDLWAGSVGSAFGYFPKDLLTVNHIYTEKEVEVTTEETDFVCFDTGFNTFEDYDVDSLLAAVMLPTESENSAAKASNDVDPGKDGEIHSGSREQAPVESSPVDQDHTSDTDSQSLNDDPIKDFESERIAEDITEEKYLGDLSPEVSIHLLKEMPAETLEAYELDHVRQTGAQDEGTNNGLHKDQSVGSSVLDSVHPVENKTIFAPPEVDQDHTSDTDSQSLNDNPIKDFESERIAEDITEEKYLGDLSPEVSIHLLKEMPAETLEANELDHVRQTGAQDEGTNNGLHKDQSVGSSVLDSVHPVENKTIFAPPEVQDQSLTTADVNIETESHFSEGKIVPELKTTFGSTFDAVTSDDEDTWRITPNYDEKENKESEDQLDDAGDSEEIPLLAFTENKTSQPDRDILQASHLEEDNDFNTDQSENQNRDIKDERMSTSLGDTDFAIVSGDESTNQVTSLEREVEDNVDVKEFHKSVPEKPDSGEEQHAPLFDSDSHQEPKEMAHSEGQSKDAIFEENVGSNDNDVNNLSDADLPENLPDGKTGEDLSDESRLKGVENDNRTIESELSTVDAENKESLDIFEDVSIEKVTEHSLSELSDEHGTLEAETGETSNDTQEYIDASKEENASLEVTAVEPSAFPGVKSLENTYTNAAEASKDTAPDVAVTAQVDRVKKEVMDLFTQTLEKENLSRKEAEIENHDVSVHLDLEEAEQEVMLLEDENALLSKASKEELATKEHDLASKEDDSNDLDPDSLQRENEREGVEIHTSPEVQNLEDSLAVRDVEATAGTDMENKSSQVSHAPEDINIEKKIDLASSEFDQINVLSESESEHKDVDSETVLETEIKYDECVQQLFLLRNHFENKDLEWLYRHLGPQNLLHVEAMFIDLEQELRATRLSQTGTSEDIEKSLEDILEASETSILDEIERMLDAREQKSAEKHQVDGYTFDEEAAILDNFQELAFQLRQKYSTVSDSTPLLSDDQIDLDSGEEEIPESVKDTFENVTTLTRSAERENEPEGGHVSEALDGSLDSSSEKSFEEDGGHFNKNKDIQGAFEDSAEIQRGPQAILESPVDMGFGLDVESPSSGSLDSPSTSDYHEEEQRSHAFGIDFFDFGNTVNLTQSYLDTYAERVIASLPEEWQPGPSFHGLPWQPVLATAMVGILTFLVFAWRTVLAVKSRTYQLTEKQLADRIKQLFDEKNNALSRISELKQKITENEEKLKESEKSASSSQRDNTELKNSFKELQKRSTQMRDKMSTLTTAVEVEKKRNQVQEEQIAQAEKMVKDFKRVVKSNKEELAKVQVLMDEAKIREDALKAQVMAFEKENNALKEQKKSLLSDAKSWEERHRDLGEKMKLFQKSQKELENSLAHKENEIEVLTDCIAELRQLDIGEATELEKGDTHVLANGDSSSPKSDALKSRIKQMMDVSRVKTALSIVEEEKNTYLDKLLNAEKQRQELEEQTKKLEHEQASLAGEKQQMEEELRTLQQKLEIMSELHQQKEEALQQKLTQEEFQRREKESMLSQVDGRALQAVEELKTYKMRVQEVEEELQKTERSYKAQISAHEKKAHDNWLNARASERSLVEEKRETANLRQKLVEVHDKLAEFQRPLIKAPSGRLDQQMPPLRRGDSYGPSPVSGGVPSPPLMIEGPGRPPSAPVGPRGDPFGPRPDSHGRYPDLGHPMPARPAPRTSSPSMDGSSEAPSSTQASADTTEAVGSRSQGHPSFMESPIRDSPVPGPHPKGHGPPNGPLPPMLRPPNGHLPMIPPGPPLPPMGPGPYGLPGPPRHYGPLPPFVRGPPPPMRDFPMGPPPFGPRDVYPEMWRPMAGPRDYPPPHRPLLPGPVPPPSLPPQQVTTGPRDFPEGPHPGPSISKDYPAQQEGHRDRSVTPQSGP</sequence>
<keyword evidence="7" id="KW-0812">Transmembrane</keyword>
<evidence type="ECO:0000256" key="15">
    <source>
        <dbReference type="ARBA" id="ARBA00023180"/>
    </source>
</evidence>
<keyword evidence="24" id="KW-1185">Reference proteome</keyword>
<evidence type="ECO:0000256" key="17">
    <source>
        <dbReference type="ARBA" id="ARBA00068894"/>
    </source>
</evidence>
<dbReference type="InterPro" id="IPR001452">
    <property type="entry name" value="SH3_domain"/>
</dbReference>
<keyword evidence="5" id="KW-0268">Exocytosis</keyword>
<keyword evidence="12" id="KW-1133">Transmembrane helix</keyword>
<feature type="compositionally biased region" description="Basic and acidic residues" evidence="20">
    <location>
        <begin position="841"/>
        <end position="852"/>
    </location>
</feature>
<evidence type="ECO:0000256" key="10">
    <source>
        <dbReference type="ARBA" id="ARBA00022892"/>
    </source>
</evidence>
<evidence type="ECO:0000256" key="1">
    <source>
        <dbReference type="ARBA" id="ARBA00004389"/>
    </source>
</evidence>
<feature type="compositionally biased region" description="Pro residues" evidence="20">
    <location>
        <begin position="1848"/>
        <end position="1895"/>
    </location>
</feature>
<feature type="compositionally biased region" description="Basic and acidic residues" evidence="20">
    <location>
        <begin position="1096"/>
        <end position="1107"/>
    </location>
</feature>
<feature type="compositionally biased region" description="Basic and acidic residues" evidence="20">
    <location>
        <begin position="1119"/>
        <end position="1136"/>
    </location>
</feature>
<feature type="region of interest" description="Disordered" evidence="20">
    <location>
        <begin position="447"/>
        <end position="648"/>
    </location>
</feature>
<dbReference type="GO" id="GO:0005789">
    <property type="term" value="C:endoplasmic reticulum membrane"/>
    <property type="evidence" value="ECO:0007669"/>
    <property type="project" value="UniProtKB-SubCell"/>
</dbReference>
<dbReference type="Pfam" id="PF07653">
    <property type="entry name" value="SH3_2"/>
    <property type="match status" value="1"/>
</dbReference>
<feature type="compositionally biased region" description="Polar residues" evidence="20">
    <location>
        <begin position="1781"/>
        <end position="1796"/>
    </location>
</feature>
<feature type="region of interest" description="Disordered" evidence="20">
    <location>
        <begin position="1094"/>
        <end position="1136"/>
    </location>
</feature>
<feature type="compositionally biased region" description="Acidic residues" evidence="20">
    <location>
        <begin position="467"/>
        <end position="477"/>
    </location>
</feature>
<evidence type="ECO:0000256" key="18">
    <source>
        <dbReference type="PROSITE-ProRule" id="PRU00192"/>
    </source>
</evidence>
<evidence type="ECO:0000256" key="4">
    <source>
        <dbReference type="ARBA" id="ARBA00022481"/>
    </source>
</evidence>
<dbReference type="GO" id="GO:0042953">
    <property type="term" value="P:lipoprotein transport"/>
    <property type="evidence" value="ECO:0007669"/>
    <property type="project" value="Ensembl"/>
</dbReference>
<dbReference type="SMART" id="SM00326">
    <property type="entry name" value="SH3"/>
    <property type="match status" value="1"/>
</dbReference>
<keyword evidence="15" id="KW-0325">Glycoprotein</keyword>
<dbReference type="SUPFAM" id="SSF50044">
    <property type="entry name" value="SH3-domain"/>
    <property type="match status" value="1"/>
</dbReference>
<dbReference type="GeneID" id="111838052"/>
<dbReference type="GO" id="GO:0006888">
    <property type="term" value="P:endoplasmic reticulum to Golgi vesicle-mediated transport"/>
    <property type="evidence" value="ECO:0007669"/>
    <property type="project" value="TreeGrafter"/>
</dbReference>
<feature type="compositionally biased region" description="Acidic residues" evidence="20">
    <location>
        <begin position="1068"/>
        <end position="1079"/>
    </location>
</feature>
<dbReference type="GO" id="GO:0002088">
    <property type="term" value="P:lens development in camera-type eye"/>
    <property type="evidence" value="ECO:0007669"/>
    <property type="project" value="Ensembl"/>
</dbReference>
<evidence type="ECO:0000256" key="7">
    <source>
        <dbReference type="ARBA" id="ARBA00022692"/>
    </source>
</evidence>
<feature type="region of interest" description="Disordered" evidence="20">
    <location>
        <begin position="1481"/>
        <end position="1501"/>
    </location>
</feature>
<feature type="coiled-coil region" evidence="19">
    <location>
        <begin position="1519"/>
        <end position="1687"/>
    </location>
</feature>
<organism evidence="23 24">
    <name type="scientific">Paramormyrops kingsleyae</name>
    <dbReference type="NCBI Taxonomy" id="1676925"/>
    <lineage>
        <taxon>Eukaryota</taxon>
        <taxon>Metazoa</taxon>
        <taxon>Chordata</taxon>
        <taxon>Craniata</taxon>
        <taxon>Vertebrata</taxon>
        <taxon>Euteleostomi</taxon>
        <taxon>Actinopterygii</taxon>
        <taxon>Neopterygii</taxon>
        <taxon>Teleostei</taxon>
        <taxon>Osteoglossocephala</taxon>
        <taxon>Osteoglossomorpha</taxon>
        <taxon>Osteoglossiformes</taxon>
        <taxon>Mormyridae</taxon>
        <taxon>Paramormyrops</taxon>
    </lineage>
</organism>
<accession>A0A3B3RAH8</accession>
<evidence type="ECO:0000256" key="19">
    <source>
        <dbReference type="SAM" id="Coils"/>
    </source>
</evidence>
<dbReference type="GO" id="GO:0048701">
    <property type="term" value="P:embryonic cranial skeleton morphogenesis"/>
    <property type="evidence" value="ECO:0007669"/>
    <property type="project" value="Ensembl"/>
</dbReference>
<feature type="region of interest" description="Disordered" evidence="20">
    <location>
        <begin position="1060"/>
        <end position="1079"/>
    </location>
</feature>
<feature type="compositionally biased region" description="Polar residues" evidence="20">
    <location>
        <begin position="607"/>
        <end position="618"/>
    </location>
</feature>
<evidence type="ECO:0000313" key="23">
    <source>
        <dbReference type="Ensembl" id="ENSPKIP00000015304.1"/>
    </source>
</evidence>
<protein>
    <recommendedName>
        <fullName evidence="17">Transport and Golgi organization protein 1 homolog</fullName>
    </recommendedName>
</protein>
<feature type="compositionally biased region" description="Basic and acidic residues" evidence="20">
    <location>
        <begin position="818"/>
        <end position="832"/>
    </location>
</feature>
<feature type="region of interest" description="Disordered" evidence="20">
    <location>
        <begin position="818"/>
        <end position="866"/>
    </location>
</feature>
<evidence type="ECO:0000256" key="16">
    <source>
        <dbReference type="ARBA" id="ARBA00061139"/>
    </source>
</evidence>
<feature type="region of interest" description="Disordered" evidence="20">
    <location>
        <begin position="1909"/>
        <end position="1976"/>
    </location>
</feature>
<evidence type="ECO:0000256" key="13">
    <source>
        <dbReference type="ARBA" id="ARBA00023054"/>
    </source>
</evidence>
<evidence type="ECO:0000256" key="20">
    <source>
        <dbReference type="SAM" id="MobiDB-lite"/>
    </source>
</evidence>
<feature type="chain" id="PRO_5017224639" description="Transport and Golgi organization protein 1 homolog" evidence="21">
    <location>
        <begin position="36"/>
        <end position="1976"/>
    </location>
</feature>
<dbReference type="GO" id="GO:0009306">
    <property type="term" value="P:protein secretion"/>
    <property type="evidence" value="ECO:0007669"/>
    <property type="project" value="TreeGrafter"/>
</dbReference>
<comment type="subcellular location">
    <subcellularLocation>
        <location evidence="1">Endoplasmic reticulum membrane</location>
        <topology evidence="1">Single-pass membrane protein</topology>
    </subcellularLocation>
</comment>
<evidence type="ECO:0000256" key="5">
    <source>
        <dbReference type="ARBA" id="ARBA00022483"/>
    </source>
</evidence>
<evidence type="ECO:0000256" key="21">
    <source>
        <dbReference type="SAM" id="SignalP"/>
    </source>
</evidence>
<feature type="region of interest" description="Disordered" evidence="20">
    <location>
        <begin position="1690"/>
        <end position="1895"/>
    </location>
</feature>
<feature type="region of interest" description="Disordered" evidence="20">
    <location>
        <begin position="679"/>
        <end position="710"/>
    </location>
</feature>
<dbReference type="InterPro" id="IPR051500">
    <property type="entry name" value="cTAGE_MIA/OTOR"/>
</dbReference>
<dbReference type="SUPFAM" id="SSF57997">
    <property type="entry name" value="Tropomyosin"/>
    <property type="match status" value="1"/>
</dbReference>
<evidence type="ECO:0000256" key="11">
    <source>
        <dbReference type="ARBA" id="ARBA00022927"/>
    </source>
</evidence>
<keyword evidence="11" id="KW-0653">Protein transport</keyword>
<dbReference type="Proteomes" id="UP000261540">
    <property type="component" value="Unplaced"/>
</dbReference>
<keyword evidence="6" id="KW-0597">Phosphoprotein</keyword>
<keyword evidence="14" id="KW-0472">Membrane</keyword>
<name>A0A3B3RAH8_9TELE</name>
<evidence type="ECO:0000256" key="9">
    <source>
        <dbReference type="ARBA" id="ARBA00022824"/>
    </source>
</evidence>
<dbReference type="GO" id="GO:0006887">
    <property type="term" value="P:exocytosis"/>
    <property type="evidence" value="ECO:0007669"/>
    <property type="project" value="UniProtKB-KW"/>
</dbReference>
<keyword evidence="8 21" id="KW-0732">Signal</keyword>
<proteinExistence type="inferred from homology"/>
<dbReference type="CDD" id="cd11893">
    <property type="entry name" value="SH3_MIA3"/>
    <property type="match status" value="1"/>
</dbReference>
<keyword evidence="9" id="KW-0256">Endoplasmic reticulum</keyword>
<keyword evidence="3" id="KW-0813">Transport</keyword>
<dbReference type="Gene3D" id="2.30.30.40">
    <property type="entry name" value="SH3 Domains"/>
    <property type="match status" value="1"/>
</dbReference>
<feature type="compositionally biased region" description="Pro residues" evidence="20">
    <location>
        <begin position="1831"/>
        <end position="1840"/>
    </location>
</feature>
<dbReference type="PANTHER" id="PTHR23158">
    <property type="entry name" value="MELANOMA INHIBITORY ACTIVITY-RELATED"/>
    <property type="match status" value="1"/>
</dbReference>
<feature type="signal peptide" evidence="21">
    <location>
        <begin position="1"/>
        <end position="35"/>
    </location>
</feature>
<evidence type="ECO:0000313" key="24">
    <source>
        <dbReference type="Proteomes" id="UP000261540"/>
    </source>
</evidence>
<keyword evidence="13 19" id="KW-0175">Coiled coil</keyword>
<evidence type="ECO:0000256" key="8">
    <source>
        <dbReference type="ARBA" id="ARBA00022729"/>
    </source>
</evidence>
<keyword evidence="10" id="KW-0931">ER-Golgi transport</keyword>
<keyword evidence="4" id="KW-0488">Methylation</keyword>
<feature type="domain" description="SH3" evidence="22">
    <location>
        <begin position="54"/>
        <end position="116"/>
    </location>
</feature>
<evidence type="ECO:0000256" key="12">
    <source>
        <dbReference type="ARBA" id="ARBA00022989"/>
    </source>
</evidence>
<feature type="region of interest" description="Disordered" evidence="20">
    <location>
        <begin position="1302"/>
        <end position="1325"/>
    </location>
</feature>
<dbReference type="GeneTree" id="ENSGT00950000182767"/>
<dbReference type="STRING" id="1676925.ENSPKIP00000015304"/>
<dbReference type="RefSeq" id="XP_023656391.1">
    <property type="nucleotide sequence ID" value="XM_023800623.2"/>
</dbReference>
<feature type="region of interest" description="Disordered" evidence="20">
    <location>
        <begin position="294"/>
        <end position="322"/>
    </location>
</feature>
<evidence type="ECO:0000256" key="6">
    <source>
        <dbReference type="ARBA" id="ARBA00022553"/>
    </source>
</evidence>
<evidence type="ECO:0000256" key="3">
    <source>
        <dbReference type="ARBA" id="ARBA00022448"/>
    </source>
</evidence>
<feature type="compositionally biased region" description="Pro residues" evidence="20">
    <location>
        <begin position="1914"/>
        <end position="1933"/>
    </location>
</feature>
<comment type="similarity">
    <text evidence="16">Belongs to the MIA/OTOR family. Tango1 subfamily.</text>
</comment>
<evidence type="ECO:0000256" key="2">
    <source>
        <dbReference type="ARBA" id="ARBA00022443"/>
    </source>
</evidence>
<dbReference type="PANTHER" id="PTHR23158:SF54">
    <property type="entry name" value="TRANSPORT AND GOLGI ORGANIZATION PROTEIN 1 HOMOLOG"/>
    <property type="match status" value="1"/>
</dbReference>
<feature type="region of interest" description="Disordered" evidence="20">
    <location>
        <begin position="1165"/>
        <end position="1186"/>
    </location>
</feature>
<dbReference type="PROSITE" id="PS50002">
    <property type="entry name" value="SH3"/>
    <property type="match status" value="1"/>
</dbReference>
<evidence type="ECO:0000259" key="22">
    <source>
        <dbReference type="PROSITE" id="PS50002"/>
    </source>
</evidence>
<feature type="compositionally biased region" description="Basic and acidic residues" evidence="20">
    <location>
        <begin position="630"/>
        <end position="648"/>
    </location>
</feature>
<dbReference type="FunFam" id="2.30.30.40:FF:000162">
    <property type="entry name" value="MIA SH3 domain ER export factor 3"/>
    <property type="match status" value="1"/>
</dbReference>
<dbReference type="OrthoDB" id="6022771at2759"/>
<dbReference type="GO" id="GO:1901207">
    <property type="term" value="P:regulation of heart looping"/>
    <property type="evidence" value="ECO:0007669"/>
    <property type="project" value="Ensembl"/>
</dbReference>
<dbReference type="InterPro" id="IPR036028">
    <property type="entry name" value="SH3-like_dom_sf"/>
</dbReference>
<evidence type="ECO:0000256" key="14">
    <source>
        <dbReference type="ARBA" id="ARBA00023136"/>
    </source>
</evidence>
<feature type="region of interest" description="Disordered" evidence="20">
    <location>
        <begin position="160"/>
        <end position="213"/>
    </location>
</feature>
<keyword evidence="2 18" id="KW-0728">SH3 domain</keyword>
<feature type="compositionally biased region" description="Basic and acidic residues" evidence="20">
    <location>
        <begin position="171"/>
        <end position="182"/>
    </location>
</feature>
<reference evidence="23" key="2">
    <citation type="submission" date="2025-09" db="UniProtKB">
        <authorList>
            <consortium name="Ensembl"/>
        </authorList>
    </citation>
    <scope>IDENTIFICATION</scope>
</reference>
<dbReference type="GO" id="GO:0035459">
    <property type="term" value="P:vesicle cargo loading"/>
    <property type="evidence" value="ECO:0007669"/>
    <property type="project" value="TreeGrafter"/>
</dbReference>
<feature type="compositionally biased region" description="Basic and acidic residues" evidence="20">
    <location>
        <begin position="1302"/>
        <end position="1311"/>
    </location>
</feature>
<feature type="compositionally biased region" description="Basic and acidic residues" evidence="20">
    <location>
        <begin position="556"/>
        <end position="602"/>
    </location>
</feature>
<feature type="compositionally biased region" description="Basic and acidic residues" evidence="20">
    <location>
        <begin position="679"/>
        <end position="692"/>
    </location>
</feature>
<dbReference type="GO" id="GO:1905897">
    <property type="term" value="P:regulation of response to endoplasmic reticulum stress"/>
    <property type="evidence" value="ECO:0007669"/>
    <property type="project" value="Ensembl"/>
</dbReference>